<dbReference type="EMBL" id="CP108110">
    <property type="protein sequence ID" value="WUQ85550.1"/>
    <property type="molecule type" value="Genomic_DNA"/>
</dbReference>
<evidence type="ECO:0000256" key="1">
    <source>
        <dbReference type="SAM" id="MobiDB-lite"/>
    </source>
</evidence>
<dbReference type="RefSeq" id="WP_328956301.1">
    <property type="nucleotide sequence ID" value="NZ_CP108110.1"/>
</dbReference>
<dbReference type="Proteomes" id="UP001432222">
    <property type="component" value="Chromosome"/>
</dbReference>
<feature type="compositionally biased region" description="Low complexity" evidence="1">
    <location>
        <begin position="314"/>
        <end position="329"/>
    </location>
</feature>
<feature type="region of interest" description="Disordered" evidence="1">
    <location>
        <begin position="1"/>
        <end position="26"/>
    </location>
</feature>
<protein>
    <submittedName>
        <fullName evidence="2">Uncharacterized protein</fullName>
    </submittedName>
</protein>
<gene>
    <name evidence="2" type="ORF">OHA16_22845</name>
</gene>
<feature type="region of interest" description="Disordered" evidence="1">
    <location>
        <begin position="306"/>
        <end position="340"/>
    </location>
</feature>
<organism evidence="2 3">
    <name type="scientific">Kitasatospora purpeofusca</name>
    <dbReference type="NCBI Taxonomy" id="67352"/>
    <lineage>
        <taxon>Bacteria</taxon>
        <taxon>Bacillati</taxon>
        <taxon>Actinomycetota</taxon>
        <taxon>Actinomycetes</taxon>
        <taxon>Kitasatosporales</taxon>
        <taxon>Streptomycetaceae</taxon>
        <taxon>Kitasatospora</taxon>
    </lineage>
</organism>
<feature type="region of interest" description="Disordered" evidence="1">
    <location>
        <begin position="412"/>
        <end position="445"/>
    </location>
</feature>
<accession>A0ABZ1U432</accession>
<feature type="region of interest" description="Disordered" evidence="1">
    <location>
        <begin position="242"/>
        <end position="264"/>
    </location>
</feature>
<feature type="region of interest" description="Disordered" evidence="1">
    <location>
        <begin position="152"/>
        <end position="183"/>
    </location>
</feature>
<reference evidence="2" key="1">
    <citation type="submission" date="2022-10" db="EMBL/GenBank/DDBJ databases">
        <title>The complete genomes of actinobacterial strains from the NBC collection.</title>
        <authorList>
            <person name="Joergensen T.S."/>
            <person name="Alvarez Arevalo M."/>
            <person name="Sterndorff E.B."/>
            <person name="Faurdal D."/>
            <person name="Vuksanovic O."/>
            <person name="Mourched A.-S."/>
            <person name="Charusanti P."/>
            <person name="Shaw S."/>
            <person name="Blin K."/>
            <person name="Weber T."/>
        </authorList>
    </citation>
    <scope>NUCLEOTIDE SEQUENCE</scope>
    <source>
        <strain evidence="2">NBC_00222</strain>
    </source>
</reference>
<sequence length="445" mass="47526">MPIAEDPEPRPSEEPKDGTDGKDPFADLVLDEEFVRAAAVKEQTGRTRMLAARWQHTPPVDPGGRRSVNDGPRPRQRFARRARPVDPWGNPRPRRGGRWRTPLFVVLTVALVLAALNVDGLRSWYSTRFGDGSGGTTAGTPVATVAPETGTPTAAPPAVDPKQPTVDRPWAGSPAEGWPTTVDVFGPEPGTITRIGVFGADQVAAQVDLVKRYLAAANLDPRTVAGGRPEAALAMLSPEGRATAEKALASPSRDQDPTGWFSRFDGRDAIPVGDTYRLQGRISVEGDGKRGVLVHTDFTFVYPLRPGPDAAKRATAPRPSGPARPTGSPAPGGGGVAKPVGLLTPAADVAGDTRTARTVVRRVDTFRFHDPAKFNVERDRLYFEQTASEVGNSECDVYDGWYHPQFDQFAALGGASSAPSGPPSDPYDRSQELRTDGVCGTVSRS</sequence>
<feature type="compositionally biased region" description="Basic and acidic residues" evidence="1">
    <location>
        <begin position="7"/>
        <end position="25"/>
    </location>
</feature>
<evidence type="ECO:0000313" key="2">
    <source>
        <dbReference type="EMBL" id="WUQ85550.1"/>
    </source>
</evidence>
<name>A0ABZ1U432_9ACTN</name>
<feature type="region of interest" description="Disordered" evidence="1">
    <location>
        <begin position="41"/>
        <end position="96"/>
    </location>
</feature>
<evidence type="ECO:0000313" key="3">
    <source>
        <dbReference type="Proteomes" id="UP001432222"/>
    </source>
</evidence>
<keyword evidence="3" id="KW-1185">Reference proteome</keyword>
<feature type="compositionally biased region" description="Basic and acidic residues" evidence="1">
    <location>
        <begin position="426"/>
        <end position="435"/>
    </location>
</feature>
<proteinExistence type="predicted"/>